<dbReference type="GO" id="GO:0016787">
    <property type="term" value="F:hydrolase activity"/>
    <property type="evidence" value="ECO:0007669"/>
    <property type="project" value="UniProtKB-KW"/>
</dbReference>
<dbReference type="GO" id="GO:0046872">
    <property type="term" value="F:metal ion binding"/>
    <property type="evidence" value="ECO:0007669"/>
    <property type="project" value="UniProtKB-KW"/>
</dbReference>
<dbReference type="InterPro" id="IPR002678">
    <property type="entry name" value="DUF34/NIF3"/>
</dbReference>
<dbReference type="PANTHER" id="PTHR13799">
    <property type="entry name" value="NGG1 INTERACTING FACTOR 3"/>
    <property type="match status" value="1"/>
</dbReference>
<feature type="binding site" evidence="4">
    <location>
        <position position="64"/>
    </location>
    <ligand>
        <name>a divalent metal cation</name>
        <dbReference type="ChEBI" id="CHEBI:60240"/>
        <label>2</label>
    </ligand>
</feature>
<name>A0A6J4VML6_9DEIN</name>
<comment type="similarity">
    <text evidence="1">Belongs to the GTP cyclohydrolase I type 2/NIF3 family.</text>
</comment>
<protein>
    <recommendedName>
        <fullName evidence="2">GTP cyclohydrolase 1 type 2 homolog</fullName>
    </recommendedName>
</protein>
<evidence type="ECO:0000313" key="5">
    <source>
        <dbReference type="EMBL" id="CAA9577828.1"/>
    </source>
</evidence>
<evidence type="ECO:0000256" key="3">
    <source>
        <dbReference type="ARBA" id="ARBA00022723"/>
    </source>
</evidence>
<organism evidence="5">
    <name type="scientific">uncultured Truepera sp</name>
    <dbReference type="NCBI Taxonomy" id="543023"/>
    <lineage>
        <taxon>Bacteria</taxon>
        <taxon>Thermotogati</taxon>
        <taxon>Deinococcota</taxon>
        <taxon>Deinococci</taxon>
        <taxon>Trueperales</taxon>
        <taxon>Trueperaceae</taxon>
        <taxon>Truepera</taxon>
        <taxon>environmental samples</taxon>
    </lineage>
</organism>
<feature type="binding site" evidence="4">
    <location>
        <position position="63"/>
    </location>
    <ligand>
        <name>a divalent metal cation</name>
        <dbReference type="ChEBI" id="CHEBI:60240"/>
        <label>1</label>
    </ligand>
</feature>
<proteinExistence type="inferred from homology"/>
<dbReference type="Pfam" id="PF01784">
    <property type="entry name" value="DUF34_NIF3"/>
    <property type="match status" value="1"/>
</dbReference>
<dbReference type="GO" id="GO:0005737">
    <property type="term" value="C:cytoplasm"/>
    <property type="evidence" value="ECO:0007669"/>
    <property type="project" value="TreeGrafter"/>
</dbReference>
<dbReference type="Gene3D" id="3.40.1390.30">
    <property type="entry name" value="NIF3 (NGG1p interacting factor 3)-like"/>
    <property type="match status" value="2"/>
</dbReference>
<dbReference type="InterPro" id="IPR036069">
    <property type="entry name" value="DUF34/NIF3_sf"/>
</dbReference>
<keyword evidence="3 4" id="KW-0479">Metal-binding</keyword>
<evidence type="ECO:0000256" key="2">
    <source>
        <dbReference type="ARBA" id="ARBA00022112"/>
    </source>
</evidence>
<dbReference type="AlphaFoldDB" id="A0A6J4VML6"/>
<evidence type="ECO:0000256" key="4">
    <source>
        <dbReference type="PIRSR" id="PIRSR602678-1"/>
    </source>
</evidence>
<dbReference type="FunFam" id="3.40.1390.30:FF:000001">
    <property type="entry name" value="GTP cyclohydrolase 1 type 2"/>
    <property type="match status" value="1"/>
</dbReference>
<reference evidence="5" key="1">
    <citation type="submission" date="2020-02" db="EMBL/GenBank/DDBJ databases">
        <authorList>
            <person name="Meier V. D."/>
        </authorList>
    </citation>
    <scope>NUCLEOTIDE SEQUENCE</scope>
    <source>
        <strain evidence="5">AVDCRST_MAG86</strain>
    </source>
</reference>
<feature type="binding site" evidence="4">
    <location>
        <position position="222"/>
    </location>
    <ligand>
        <name>a divalent metal cation</name>
        <dbReference type="ChEBI" id="CHEBI:60240"/>
        <label>1</label>
    </ligand>
</feature>
<accession>A0A6J4VML6</accession>
<feature type="binding site" evidence="4">
    <location>
        <position position="100"/>
    </location>
    <ligand>
        <name>a divalent metal cation</name>
        <dbReference type="ChEBI" id="CHEBI:60240"/>
        <label>1</label>
    </ligand>
</feature>
<feature type="binding site" evidence="4">
    <location>
        <position position="218"/>
    </location>
    <ligand>
        <name>a divalent metal cation</name>
        <dbReference type="ChEBI" id="CHEBI:60240"/>
        <label>1</label>
    </ligand>
</feature>
<dbReference type="NCBIfam" id="TIGR00486">
    <property type="entry name" value="YbgI_SA1388"/>
    <property type="match status" value="1"/>
</dbReference>
<dbReference type="PANTHER" id="PTHR13799:SF14">
    <property type="entry name" value="GTP CYCLOHYDROLASE 1 TYPE 2 HOMOLOG"/>
    <property type="match status" value="1"/>
</dbReference>
<sequence>MKLCDLVAWLDAYLETTAFDDVSLNGLQLEGRPEVAKVAVAVDSSMTTFEQAAEVGADLLIVHHGLFWGKPLPVVGMHGRRVKYLLDNGISLYASHVPLDAHRDVGNNWGLARILGMADLEPFGRFGGREVGVKGRFPNGVTLRELADQLEKELGESVLVHAGGKLELETLGIISGAAAPEIVSAADAGLDAFLTGEPEHKTFYDAFERGVNALFAGHYMTETVGVSLLADKLEQEFGLATEFILLPTGL</sequence>
<dbReference type="SUPFAM" id="SSF102705">
    <property type="entry name" value="NIF3 (NGG1p interacting factor 3)-like"/>
    <property type="match status" value="1"/>
</dbReference>
<keyword evidence="5" id="KW-0378">Hydrolase</keyword>
<evidence type="ECO:0000256" key="1">
    <source>
        <dbReference type="ARBA" id="ARBA00006964"/>
    </source>
</evidence>
<dbReference type="EMBL" id="CADCWP010000213">
    <property type="protein sequence ID" value="CAA9577828.1"/>
    <property type="molecule type" value="Genomic_DNA"/>
</dbReference>
<gene>
    <name evidence="5" type="ORF">AVDCRST_MAG86-2387</name>
</gene>